<dbReference type="Gene3D" id="2.60.40.10">
    <property type="entry name" value="Immunoglobulins"/>
    <property type="match status" value="1"/>
</dbReference>
<accession>A0ABW5L809</accession>
<dbReference type="EMBL" id="JBHULD010000026">
    <property type="protein sequence ID" value="MFD2557306.1"/>
    <property type="molecule type" value="Genomic_DNA"/>
</dbReference>
<dbReference type="NCBIfam" id="TIGR04131">
    <property type="entry name" value="Bac_Flav_CTERM"/>
    <property type="match status" value="1"/>
</dbReference>
<dbReference type="Pfam" id="PF13585">
    <property type="entry name" value="CHU_C"/>
    <property type="match status" value="1"/>
</dbReference>
<protein>
    <submittedName>
        <fullName evidence="3">Gliding motility-associated C-terminal domain-containing protein</fullName>
    </submittedName>
</protein>
<dbReference type="Proteomes" id="UP001597440">
    <property type="component" value="Unassembled WGS sequence"/>
</dbReference>
<feature type="domain" description="DUF7507" evidence="2">
    <location>
        <begin position="429"/>
        <end position="516"/>
    </location>
</feature>
<feature type="domain" description="DUF7507" evidence="2">
    <location>
        <begin position="651"/>
        <end position="740"/>
    </location>
</feature>
<dbReference type="Pfam" id="PF01345">
    <property type="entry name" value="DUF11"/>
    <property type="match status" value="2"/>
</dbReference>
<organism evidence="3 4">
    <name type="scientific">Sphingobacterium tabacisoli</name>
    <dbReference type="NCBI Taxonomy" id="2044855"/>
    <lineage>
        <taxon>Bacteria</taxon>
        <taxon>Pseudomonadati</taxon>
        <taxon>Bacteroidota</taxon>
        <taxon>Sphingobacteriia</taxon>
        <taxon>Sphingobacteriales</taxon>
        <taxon>Sphingobacteriaceae</taxon>
        <taxon>Sphingobacterium</taxon>
    </lineage>
</organism>
<proteinExistence type="predicted"/>
<dbReference type="InterPro" id="IPR055354">
    <property type="entry name" value="DUF7507"/>
</dbReference>
<dbReference type="PANTHER" id="PTHR34819:SF3">
    <property type="entry name" value="CELL SURFACE PROTEIN"/>
    <property type="match status" value="1"/>
</dbReference>
<dbReference type="PANTHER" id="PTHR34819">
    <property type="entry name" value="LARGE CYSTEINE-RICH PERIPLASMIC PROTEIN OMCB"/>
    <property type="match status" value="1"/>
</dbReference>
<evidence type="ECO:0000313" key="3">
    <source>
        <dbReference type="EMBL" id="MFD2557306.1"/>
    </source>
</evidence>
<dbReference type="InterPro" id="IPR013783">
    <property type="entry name" value="Ig-like_fold"/>
</dbReference>
<gene>
    <name evidence="3" type="ORF">ACFSQW_23170</name>
</gene>
<comment type="caution">
    <text evidence="3">The sequence shown here is derived from an EMBL/GenBank/DDBJ whole genome shotgun (WGS) entry which is preliminary data.</text>
</comment>
<dbReference type="InterPro" id="IPR047589">
    <property type="entry name" value="DUF11_rpt"/>
</dbReference>
<dbReference type="InterPro" id="IPR026341">
    <property type="entry name" value="T9SS_type_B"/>
</dbReference>
<feature type="domain" description="DUF7507" evidence="2">
    <location>
        <begin position="529"/>
        <end position="618"/>
    </location>
</feature>
<dbReference type="InterPro" id="IPR051172">
    <property type="entry name" value="Chlamydia_OmcB"/>
</dbReference>
<feature type="domain" description="DUF11" evidence="1">
    <location>
        <begin position="77"/>
        <end position="175"/>
    </location>
</feature>
<name>A0ABW5L809_9SPHI</name>
<dbReference type="InterPro" id="IPR001434">
    <property type="entry name" value="OmcB-like_DUF11"/>
</dbReference>
<evidence type="ECO:0000259" key="2">
    <source>
        <dbReference type="Pfam" id="PF24346"/>
    </source>
</evidence>
<feature type="domain" description="DUF11" evidence="1">
    <location>
        <begin position="196"/>
        <end position="291"/>
    </location>
</feature>
<reference evidence="4" key="1">
    <citation type="journal article" date="2019" name="Int. J. Syst. Evol. Microbiol.">
        <title>The Global Catalogue of Microorganisms (GCM) 10K type strain sequencing project: providing services to taxonomists for standard genome sequencing and annotation.</title>
        <authorList>
            <consortium name="The Broad Institute Genomics Platform"/>
            <consortium name="The Broad Institute Genome Sequencing Center for Infectious Disease"/>
            <person name="Wu L."/>
            <person name="Ma J."/>
        </authorList>
    </citation>
    <scope>NUCLEOTIDE SEQUENCE [LARGE SCALE GENOMIC DNA]</scope>
    <source>
        <strain evidence="4">KCTC 52298</strain>
    </source>
</reference>
<dbReference type="Gene3D" id="2.60.40.740">
    <property type="match status" value="2"/>
</dbReference>
<dbReference type="RefSeq" id="WP_380893700.1">
    <property type="nucleotide sequence ID" value="NZ_JBHULD010000026.1"/>
</dbReference>
<evidence type="ECO:0000313" key="4">
    <source>
        <dbReference type="Proteomes" id="UP001597440"/>
    </source>
</evidence>
<evidence type="ECO:0000259" key="1">
    <source>
        <dbReference type="Pfam" id="PF01345"/>
    </source>
</evidence>
<sequence length="841" mass="90045">SATGNATLTGSTLNWSVAVPFGGEVSVSFKVTVNADLTGVTSIKNIATVGGDTPEVEIPTDSKPSHSSVKTVVDENGDNKAQSGEELTYTITVKNTGDVALTGIAISDAIPANTSYVPNSATGGGTLTGNTLDWSVAVPFGGEVSVSFKVTVNADLTGVTSIKNIATVGGDTPEVEIPTDSKPSHSSVKTVVDASGDNKAQAGELLTYTIKIENDGDVDLKNLLVTDMIPAYTTYEEGTASNGAVFNSGKLTWTVNVPFGQALSLSFKVKVNGDLTEAAEIRNIATVGDKDTPPAIIETDRFARISLDQKHNLGTSNDCFGLKVNDKITYTFTVKNTGNVALNNLDLTSTLSPRLGNITSTAQGALLPGATREFTAEYVINQADINRGFVTGTAKVIANTPVGQITGAVGGKVEVPSNEVSVNICQTGKVAIEKTVDKQEVSKVGEELTYTIKVTNTGNTDLEEVTVEDAMLNLKEVINLTVGEVKTYQLKYTVTYNDLLKTSLDNIASATLKTREKVTDEASTKVRFEPEISIVKSADKSVITFLGELVEYTIEVTNTGTVDLVSVVVTDPMFPNFTGTVGNLAKGETRKFDLTYESVLADIIRGEIRNTARVQGKVGGAVTLRSFNPATGVIEKLSNEVLVKVIFNNVLEVTKDADKTEVNKEGEVITYTIKVANKGNYDLTDVVVKDPLTGMMETVGNMAVGAEKTFKTTYKVRRADFDKGSIVNEVLVTAKDLAGGQLDGRAERIVGIAKMPFFIPNVFTPNDDGTNDTFEIEGIEGFDRIEVTILNRWGNEVYRNSNYKNEWTGHGLNEGTYFYIVKTIKGTKEDLYKGHVLIKTR</sequence>
<keyword evidence="4" id="KW-1185">Reference proteome</keyword>
<feature type="domain" description="DUF7507" evidence="2">
    <location>
        <begin position="318"/>
        <end position="404"/>
    </location>
</feature>
<dbReference type="Pfam" id="PF24346">
    <property type="entry name" value="DUF7507"/>
    <property type="match status" value="4"/>
</dbReference>
<feature type="non-terminal residue" evidence="3">
    <location>
        <position position="1"/>
    </location>
</feature>
<dbReference type="NCBIfam" id="TIGR01451">
    <property type="entry name" value="B_ant_repeat"/>
    <property type="match status" value="6"/>
</dbReference>